<dbReference type="AlphaFoldDB" id="A0A4S4FQ75"/>
<dbReference type="InterPro" id="IPR000524">
    <property type="entry name" value="Tscrpt_reg_HTH_GntR"/>
</dbReference>
<dbReference type="PANTHER" id="PTHR43537:SF24">
    <property type="entry name" value="GLUCONATE OPERON TRANSCRIPTIONAL REPRESSOR"/>
    <property type="match status" value="1"/>
</dbReference>
<dbReference type="InterPro" id="IPR011711">
    <property type="entry name" value="GntR_C"/>
</dbReference>
<dbReference type="SUPFAM" id="SSF48008">
    <property type="entry name" value="GntR ligand-binding domain-like"/>
    <property type="match status" value="1"/>
</dbReference>
<proteinExistence type="predicted"/>
<dbReference type="SMART" id="SM00895">
    <property type="entry name" value="FCD"/>
    <property type="match status" value="1"/>
</dbReference>
<dbReference type="CDD" id="cd07377">
    <property type="entry name" value="WHTH_GntR"/>
    <property type="match status" value="1"/>
</dbReference>
<dbReference type="Gene3D" id="1.20.120.530">
    <property type="entry name" value="GntR ligand-binding domain-like"/>
    <property type="match status" value="1"/>
</dbReference>
<dbReference type="SMART" id="SM00345">
    <property type="entry name" value="HTH_GNTR"/>
    <property type="match status" value="1"/>
</dbReference>
<feature type="domain" description="HTH gntR-type" evidence="4">
    <location>
        <begin position="15"/>
        <end position="82"/>
    </location>
</feature>
<dbReference type="InterPro" id="IPR036388">
    <property type="entry name" value="WH-like_DNA-bd_sf"/>
</dbReference>
<dbReference type="Gene3D" id="1.10.10.10">
    <property type="entry name" value="Winged helix-like DNA-binding domain superfamily/Winged helix DNA-binding domain"/>
    <property type="match status" value="1"/>
</dbReference>
<evidence type="ECO:0000313" key="5">
    <source>
        <dbReference type="EMBL" id="THG32478.1"/>
    </source>
</evidence>
<organism evidence="5 6">
    <name type="scientific">Orlajensenia flava</name>
    <dbReference type="NCBI Taxonomy" id="2565934"/>
    <lineage>
        <taxon>Bacteria</taxon>
        <taxon>Bacillati</taxon>
        <taxon>Actinomycetota</taxon>
        <taxon>Actinomycetes</taxon>
        <taxon>Micrococcales</taxon>
        <taxon>Microbacteriaceae</taxon>
        <taxon>Orlajensenia</taxon>
    </lineage>
</organism>
<keyword evidence="3" id="KW-0804">Transcription</keyword>
<dbReference type="Pfam" id="PF00392">
    <property type="entry name" value="GntR"/>
    <property type="match status" value="1"/>
</dbReference>
<sequence length="232" mass="25961">MALEGQVRSVARDNSSAVDLVTAEIRRAVLTGALAAGEQFSIRDLALQLGVSHIPIREALRRLESQGLIVLRQARSAAVAPLSIADMEAIYRLRTVIELPLAGTSAGRHSPEQVTRLHELLEMSRDHDPERAWQAHYDLHAALVHPAANEWDERVLHTLWFATERYSHLVFDPTQITEEERAYRYGRHKVLVDAALAGDAAAMSAALDEHLSTNRERIREFIARLESEQNPS</sequence>
<dbReference type="RefSeq" id="WP_136424779.1">
    <property type="nucleotide sequence ID" value="NZ_SSSN01000009.1"/>
</dbReference>
<dbReference type="Pfam" id="PF07729">
    <property type="entry name" value="FCD"/>
    <property type="match status" value="1"/>
</dbReference>
<dbReference type="OrthoDB" id="8680240at2"/>
<dbReference type="PROSITE" id="PS50949">
    <property type="entry name" value="HTH_GNTR"/>
    <property type="match status" value="1"/>
</dbReference>
<gene>
    <name evidence="5" type="ORF">E6C70_11985</name>
</gene>
<keyword evidence="2" id="KW-0238">DNA-binding</keyword>
<dbReference type="EMBL" id="SSSN01000009">
    <property type="protein sequence ID" value="THG32478.1"/>
    <property type="molecule type" value="Genomic_DNA"/>
</dbReference>
<reference evidence="5 6" key="1">
    <citation type="submission" date="2019-04" db="EMBL/GenBank/DDBJ databases">
        <authorList>
            <person name="Jiang L."/>
        </authorList>
    </citation>
    <scope>NUCLEOTIDE SEQUENCE [LARGE SCALE GENOMIC DNA]</scope>
    <source>
        <strain evidence="5 6">YIM 131861</strain>
    </source>
</reference>
<dbReference type="PANTHER" id="PTHR43537">
    <property type="entry name" value="TRANSCRIPTIONAL REGULATOR, GNTR FAMILY"/>
    <property type="match status" value="1"/>
</dbReference>
<dbReference type="Proteomes" id="UP000307380">
    <property type="component" value="Unassembled WGS sequence"/>
</dbReference>
<dbReference type="InterPro" id="IPR036390">
    <property type="entry name" value="WH_DNA-bd_sf"/>
</dbReference>
<dbReference type="GO" id="GO:0003700">
    <property type="term" value="F:DNA-binding transcription factor activity"/>
    <property type="evidence" value="ECO:0007669"/>
    <property type="project" value="InterPro"/>
</dbReference>
<evidence type="ECO:0000256" key="3">
    <source>
        <dbReference type="ARBA" id="ARBA00023163"/>
    </source>
</evidence>
<evidence type="ECO:0000259" key="4">
    <source>
        <dbReference type="PROSITE" id="PS50949"/>
    </source>
</evidence>
<evidence type="ECO:0000256" key="1">
    <source>
        <dbReference type="ARBA" id="ARBA00023015"/>
    </source>
</evidence>
<name>A0A4S4FQ75_9MICO</name>
<comment type="caution">
    <text evidence="5">The sequence shown here is derived from an EMBL/GenBank/DDBJ whole genome shotgun (WGS) entry which is preliminary data.</text>
</comment>
<keyword evidence="6" id="KW-1185">Reference proteome</keyword>
<accession>A0A4S4FQ75</accession>
<dbReference type="SUPFAM" id="SSF46785">
    <property type="entry name" value="Winged helix' DNA-binding domain"/>
    <property type="match status" value="1"/>
</dbReference>
<dbReference type="InterPro" id="IPR008920">
    <property type="entry name" value="TF_FadR/GntR_C"/>
</dbReference>
<dbReference type="GO" id="GO:0003677">
    <property type="term" value="F:DNA binding"/>
    <property type="evidence" value="ECO:0007669"/>
    <property type="project" value="UniProtKB-KW"/>
</dbReference>
<evidence type="ECO:0000256" key="2">
    <source>
        <dbReference type="ARBA" id="ARBA00023125"/>
    </source>
</evidence>
<evidence type="ECO:0000313" key="6">
    <source>
        <dbReference type="Proteomes" id="UP000307380"/>
    </source>
</evidence>
<protein>
    <submittedName>
        <fullName evidence="5">GntR family transcriptional regulator</fullName>
    </submittedName>
</protein>
<keyword evidence="1" id="KW-0805">Transcription regulation</keyword>